<reference evidence="2 3" key="1">
    <citation type="submission" date="2020-02" db="EMBL/GenBank/DDBJ databases">
        <authorList>
            <person name="Ma Q."/>
            <person name="Huang Y."/>
            <person name="Song X."/>
            <person name="Pei D."/>
        </authorList>
    </citation>
    <scope>NUCLEOTIDE SEQUENCE [LARGE SCALE GENOMIC DNA]</scope>
    <source>
        <strain evidence="2">Sxm20200214</strain>
        <tissue evidence="2">Leaf</tissue>
    </source>
</reference>
<comment type="caution">
    <text evidence="2">The sequence shown here is derived from an EMBL/GenBank/DDBJ whole genome shotgun (WGS) entry which is preliminary data.</text>
</comment>
<feature type="region of interest" description="Disordered" evidence="1">
    <location>
        <begin position="306"/>
        <end position="358"/>
    </location>
</feature>
<organism evidence="2 3">
    <name type="scientific">Brassica carinata</name>
    <name type="common">Ethiopian mustard</name>
    <name type="synonym">Abyssinian cabbage</name>
    <dbReference type="NCBI Taxonomy" id="52824"/>
    <lineage>
        <taxon>Eukaryota</taxon>
        <taxon>Viridiplantae</taxon>
        <taxon>Streptophyta</taxon>
        <taxon>Embryophyta</taxon>
        <taxon>Tracheophyta</taxon>
        <taxon>Spermatophyta</taxon>
        <taxon>Magnoliopsida</taxon>
        <taxon>eudicotyledons</taxon>
        <taxon>Gunneridae</taxon>
        <taxon>Pentapetalae</taxon>
        <taxon>rosids</taxon>
        <taxon>malvids</taxon>
        <taxon>Brassicales</taxon>
        <taxon>Brassicaceae</taxon>
        <taxon>Brassiceae</taxon>
        <taxon>Brassica</taxon>
    </lineage>
</organism>
<dbReference type="Proteomes" id="UP000886595">
    <property type="component" value="Unassembled WGS sequence"/>
</dbReference>
<evidence type="ECO:0000313" key="3">
    <source>
        <dbReference type="Proteomes" id="UP000886595"/>
    </source>
</evidence>
<feature type="compositionally biased region" description="Polar residues" evidence="1">
    <location>
        <begin position="306"/>
        <end position="319"/>
    </location>
</feature>
<evidence type="ECO:0000313" key="2">
    <source>
        <dbReference type="EMBL" id="KAG2330691.1"/>
    </source>
</evidence>
<proteinExistence type="predicted"/>
<dbReference type="OrthoDB" id="10457142at2759"/>
<protein>
    <submittedName>
        <fullName evidence="2">Uncharacterized protein</fullName>
    </submittedName>
</protein>
<gene>
    <name evidence="2" type="ORF">Bca52824_001871</name>
</gene>
<name>A0A8X7WI61_BRACI</name>
<feature type="region of interest" description="Disordered" evidence="1">
    <location>
        <begin position="95"/>
        <end position="114"/>
    </location>
</feature>
<evidence type="ECO:0000256" key="1">
    <source>
        <dbReference type="SAM" id="MobiDB-lite"/>
    </source>
</evidence>
<feature type="compositionally biased region" description="Polar residues" evidence="1">
    <location>
        <begin position="330"/>
        <end position="340"/>
    </location>
</feature>
<dbReference type="AlphaFoldDB" id="A0A8X7WI61"/>
<dbReference type="EMBL" id="JAAMPC010000001">
    <property type="protein sequence ID" value="KAG2330691.1"/>
    <property type="molecule type" value="Genomic_DNA"/>
</dbReference>
<keyword evidence="3" id="KW-1185">Reference proteome</keyword>
<sequence>MDLDEDHLPIHPSNATLDIHGVEADPKLRVTALIPLESQPHPGWGIWPDVCDDDSVSYMEQLIADRQPFTKSMWPGGDTSEPFITFPSVVVIHENKKRSTHSRKPGGKNIKQRHCIKKTSSARKQRRISTYFSIAAPSISQHEQLLAILSGLSSQFNKLHQQFNSFRKQLRRSKRRSSCKRSSFHSLLLSSKTCNRSDKGCQTCNRSDKGCQTDLTNSNSDAADNNIVTFLACLLSLLFNTCTFISVIFILQPETDMDVDGTTSLSPMVSQYAAQHYLQIESTTRPPVQGTTVHNASQQPSLVHITPVQNPTPVQSSPVHDSDLEMPKSQLPSASAQYDTSAAPLDLHHSLSPTPKSPPFQDLLFSGVEIHSPICPDPITPTQPRYDSSANPASRRVCLFPLSTQTFSPERSPTKSPASITGFAVHAAGLNAFSATSTSHSPVSNTTVHVDEPQPADNTEIVEVSDCDGTPPRQTPTYFPCMEENYVSKELFRSKDIPVPTLICQLPQIQWDLFYKSISKFGET</sequence>
<accession>A0A8X7WI61</accession>